<dbReference type="RefSeq" id="WP_161158170.1">
    <property type="nucleotide sequence ID" value="NZ_WEKT01000065.1"/>
</dbReference>
<name>A0A7X4LP98_9VIBR</name>
<dbReference type="AlphaFoldDB" id="A0A7X4LP98"/>
<sequence>MTIQTFIARSKQSFDDFIESGFAQQRCSIHCQFSRQQLNELDLCRLERTNVVTLSFSIDGKMFKQGQAWSKKH</sequence>
<dbReference type="EMBL" id="WEKT01000065">
    <property type="protein sequence ID" value="MZI95673.1"/>
    <property type="molecule type" value="Genomic_DNA"/>
</dbReference>
<comment type="caution">
    <text evidence="1">The sequence shown here is derived from an EMBL/GenBank/DDBJ whole genome shotgun (WGS) entry which is preliminary data.</text>
</comment>
<evidence type="ECO:0000313" key="2">
    <source>
        <dbReference type="Proteomes" id="UP000462621"/>
    </source>
</evidence>
<accession>A0A7X4LP98</accession>
<proteinExistence type="predicted"/>
<evidence type="ECO:0000313" key="1">
    <source>
        <dbReference type="EMBL" id="MZI95673.1"/>
    </source>
</evidence>
<protein>
    <submittedName>
        <fullName evidence="1">Uncharacterized protein</fullName>
    </submittedName>
</protein>
<gene>
    <name evidence="1" type="ORF">F9817_21050</name>
</gene>
<reference evidence="1 2" key="1">
    <citation type="submission" date="2019-10" db="EMBL/GenBank/DDBJ databases">
        <title>Vibrio sp. nov. isolated from a shrimp pond.</title>
        <authorList>
            <person name="Gomez-Gil B."/>
            <person name="Enciso-Ibarra J."/>
            <person name="Enciso-Ibarra K."/>
            <person name="Bolan-Mejia C."/>
        </authorList>
    </citation>
    <scope>NUCLEOTIDE SEQUENCE [LARGE SCALE GENOMIC DNA]</scope>
    <source>
        <strain evidence="1 2">CAIM 722</strain>
    </source>
</reference>
<organism evidence="1 2">
    <name type="scientific">Vibrio eleionomae</name>
    <dbReference type="NCBI Taxonomy" id="2653505"/>
    <lineage>
        <taxon>Bacteria</taxon>
        <taxon>Pseudomonadati</taxon>
        <taxon>Pseudomonadota</taxon>
        <taxon>Gammaproteobacteria</taxon>
        <taxon>Vibrionales</taxon>
        <taxon>Vibrionaceae</taxon>
        <taxon>Vibrio</taxon>
    </lineage>
</organism>
<dbReference type="Proteomes" id="UP000462621">
    <property type="component" value="Unassembled WGS sequence"/>
</dbReference>
<keyword evidence="2" id="KW-1185">Reference proteome</keyword>